<dbReference type="Proteomes" id="UP000271087">
    <property type="component" value="Unassembled WGS sequence"/>
</dbReference>
<evidence type="ECO:0000313" key="1">
    <source>
        <dbReference type="EMBL" id="VDN02122.1"/>
    </source>
</evidence>
<sequence>TLCQKDPFAKTLLYSEVPSYYTWNASRKSFEGRKRGEPVEEQPGIFKETTIGRLYTVHPNQDECFFLRMLLVNVPGPTSFQQLKIVDGVTHATFRMLSFEFIGE</sequence>
<reference evidence="1 2" key="1">
    <citation type="submission" date="2018-08" db="EMBL/GenBank/DDBJ databases">
        <authorList>
            <person name="Laetsch R D."/>
            <person name="Stevens L."/>
            <person name="Kumar S."/>
            <person name="Blaxter L. M."/>
        </authorList>
    </citation>
    <scope>NUCLEOTIDE SEQUENCE [LARGE SCALE GENOMIC DNA]</scope>
</reference>
<keyword evidence="2" id="KW-1185">Reference proteome</keyword>
<dbReference type="AlphaFoldDB" id="A0A3P7N0T7"/>
<dbReference type="OrthoDB" id="272985at2759"/>
<feature type="non-terminal residue" evidence="1">
    <location>
        <position position="1"/>
    </location>
</feature>
<proteinExistence type="predicted"/>
<name>A0A3P7N0T7_ONCOC</name>
<gene>
    <name evidence="1" type="ORF">NOO_LOCUS13460</name>
</gene>
<accession>A0A3P7N0T7</accession>
<protein>
    <submittedName>
        <fullName evidence="1">Uncharacterized protein</fullName>
    </submittedName>
</protein>
<evidence type="ECO:0000313" key="2">
    <source>
        <dbReference type="Proteomes" id="UP000271087"/>
    </source>
</evidence>
<organism evidence="1 2">
    <name type="scientific">Onchocerca ochengi</name>
    <name type="common">Filarial nematode worm</name>
    <dbReference type="NCBI Taxonomy" id="42157"/>
    <lineage>
        <taxon>Eukaryota</taxon>
        <taxon>Metazoa</taxon>
        <taxon>Ecdysozoa</taxon>
        <taxon>Nematoda</taxon>
        <taxon>Chromadorea</taxon>
        <taxon>Rhabditida</taxon>
        <taxon>Spirurina</taxon>
        <taxon>Spiruromorpha</taxon>
        <taxon>Filarioidea</taxon>
        <taxon>Onchocercidae</taxon>
        <taxon>Onchocerca</taxon>
    </lineage>
</organism>
<dbReference type="EMBL" id="UYRW01015580">
    <property type="protein sequence ID" value="VDN02122.1"/>
    <property type="molecule type" value="Genomic_DNA"/>
</dbReference>